<reference evidence="2" key="1">
    <citation type="submission" date="2020-05" db="EMBL/GenBank/DDBJ databases">
        <title>WGS assembly of Panicum virgatum.</title>
        <authorList>
            <person name="Lovell J.T."/>
            <person name="Jenkins J."/>
            <person name="Shu S."/>
            <person name="Juenger T.E."/>
            <person name="Schmutz J."/>
        </authorList>
    </citation>
    <scope>NUCLEOTIDE SEQUENCE</scope>
    <source>
        <strain evidence="2">AP13</strain>
    </source>
</reference>
<evidence type="ECO:0000313" key="2">
    <source>
        <dbReference type="EMBL" id="KAG2647253.1"/>
    </source>
</evidence>
<keyword evidence="3" id="KW-1185">Reference proteome</keyword>
<gene>
    <name evidence="2" type="ORF">PVAP13_2KG581759</name>
</gene>
<dbReference type="Proteomes" id="UP000823388">
    <property type="component" value="Chromosome 2K"/>
</dbReference>
<organism evidence="2 3">
    <name type="scientific">Panicum virgatum</name>
    <name type="common">Blackwell switchgrass</name>
    <dbReference type="NCBI Taxonomy" id="38727"/>
    <lineage>
        <taxon>Eukaryota</taxon>
        <taxon>Viridiplantae</taxon>
        <taxon>Streptophyta</taxon>
        <taxon>Embryophyta</taxon>
        <taxon>Tracheophyta</taxon>
        <taxon>Spermatophyta</taxon>
        <taxon>Magnoliopsida</taxon>
        <taxon>Liliopsida</taxon>
        <taxon>Poales</taxon>
        <taxon>Poaceae</taxon>
        <taxon>PACMAD clade</taxon>
        <taxon>Panicoideae</taxon>
        <taxon>Panicodae</taxon>
        <taxon>Paniceae</taxon>
        <taxon>Panicinae</taxon>
        <taxon>Panicum</taxon>
        <taxon>Panicum sect. Hiantes</taxon>
    </lineage>
</organism>
<feature type="compositionally biased region" description="Basic and acidic residues" evidence="1">
    <location>
        <begin position="187"/>
        <end position="199"/>
    </location>
</feature>
<dbReference type="OrthoDB" id="690887at2759"/>
<dbReference type="AlphaFoldDB" id="A0A8T0WRD8"/>
<feature type="compositionally biased region" description="Polar residues" evidence="1">
    <location>
        <begin position="126"/>
        <end position="141"/>
    </location>
</feature>
<feature type="compositionally biased region" description="Basic and acidic residues" evidence="1">
    <location>
        <begin position="32"/>
        <end position="41"/>
    </location>
</feature>
<sequence length="199" mass="21983">MEDKTQWPQSCHGFFMHPPLLKATAGRRKTERYKGCTEKTKKGQHKCPICKGYGHHWPSCKKGNPEDIAAMMTVRGPPKKKRKTTKASTEESIVPFDGEAPTSSMTFPPSQSLQPTTKKKSRKGTLDSTGSNRSKSASTTDQPEHISTEIPMARGSNPLVPAKEKGKKLANKAKEKGKLLKPKAKKQTKDKGKKERSAI</sequence>
<evidence type="ECO:0000256" key="1">
    <source>
        <dbReference type="SAM" id="MobiDB-lite"/>
    </source>
</evidence>
<feature type="region of interest" description="Disordered" evidence="1">
    <location>
        <begin position="73"/>
        <end position="199"/>
    </location>
</feature>
<accession>A0A8T0WRD8</accession>
<protein>
    <submittedName>
        <fullName evidence="2">Uncharacterized protein</fullName>
    </submittedName>
</protein>
<feature type="region of interest" description="Disordered" evidence="1">
    <location>
        <begin position="26"/>
        <end position="48"/>
    </location>
</feature>
<proteinExistence type="predicted"/>
<comment type="caution">
    <text evidence="2">The sequence shown here is derived from an EMBL/GenBank/DDBJ whole genome shotgun (WGS) entry which is preliminary data.</text>
</comment>
<feature type="compositionally biased region" description="Polar residues" evidence="1">
    <location>
        <begin position="101"/>
        <end position="116"/>
    </location>
</feature>
<dbReference type="EMBL" id="CM029039">
    <property type="protein sequence ID" value="KAG2647253.1"/>
    <property type="molecule type" value="Genomic_DNA"/>
</dbReference>
<evidence type="ECO:0000313" key="3">
    <source>
        <dbReference type="Proteomes" id="UP000823388"/>
    </source>
</evidence>
<name>A0A8T0WRD8_PANVG</name>